<protein>
    <recommendedName>
        <fullName evidence="9">tRNA-specific 2-thiouridylase MnmA</fullName>
        <ecNumber evidence="9">2.8.1.13</ecNumber>
    </recommendedName>
</protein>
<evidence type="ECO:0000313" key="12">
    <source>
        <dbReference type="EMBL" id="CAI2718805.1"/>
    </source>
</evidence>
<feature type="region of interest" description="Interaction with tRNA" evidence="9">
    <location>
        <begin position="318"/>
        <end position="319"/>
    </location>
</feature>
<comment type="caution">
    <text evidence="9">Lacks conserved residue(s) required for the propagation of feature annotation.</text>
</comment>
<feature type="binding site" evidence="9">
    <location>
        <begin position="19"/>
        <end position="26"/>
    </location>
    <ligand>
        <name>ATP</name>
        <dbReference type="ChEBI" id="CHEBI:30616"/>
    </ligand>
</feature>
<evidence type="ECO:0000256" key="9">
    <source>
        <dbReference type="HAMAP-Rule" id="MF_00144"/>
    </source>
</evidence>
<dbReference type="InterPro" id="IPR023382">
    <property type="entry name" value="MnmA-like_central_sf"/>
</dbReference>
<gene>
    <name evidence="9 12" type="primary">mnmA</name>
    <name evidence="12" type="ORF">NSPWAT_1949</name>
</gene>
<accession>A0ABM9HFM4</accession>
<evidence type="ECO:0000256" key="5">
    <source>
        <dbReference type="ARBA" id="ARBA00022840"/>
    </source>
</evidence>
<dbReference type="GO" id="GO:0103016">
    <property type="term" value="F:tRNA-uridine 2-sulfurtransferase activity"/>
    <property type="evidence" value="ECO:0007669"/>
    <property type="project" value="UniProtKB-EC"/>
</dbReference>
<feature type="domain" description="tRNA-specific 2-thiouridylase MnmA-like C-terminal" evidence="10">
    <location>
        <begin position="294"/>
        <end position="367"/>
    </location>
</feature>
<dbReference type="Gene3D" id="3.40.50.620">
    <property type="entry name" value="HUPs"/>
    <property type="match status" value="1"/>
</dbReference>
<dbReference type="NCBIfam" id="TIGR00420">
    <property type="entry name" value="trmU"/>
    <property type="match status" value="1"/>
</dbReference>
<feature type="binding site" evidence="9">
    <location>
        <position position="45"/>
    </location>
    <ligand>
        <name>ATP</name>
        <dbReference type="ChEBI" id="CHEBI:30616"/>
    </ligand>
</feature>
<keyword evidence="5 9" id="KW-0067">ATP-binding</keyword>
<dbReference type="Pfam" id="PF20258">
    <property type="entry name" value="tRNA_Me_trans_C"/>
    <property type="match status" value="1"/>
</dbReference>
<comment type="catalytic activity">
    <reaction evidence="8 9">
        <text>S-sulfanyl-L-cysteinyl-[protein] + uridine(34) in tRNA + AH2 + ATP = 2-thiouridine(34) in tRNA + L-cysteinyl-[protein] + A + AMP + diphosphate + H(+)</text>
        <dbReference type="Rhea" id="RHEA:47032"/>
        <dbReference type="Rhea" id="RHEA-COMP:10131"/>
        <dbReference type="Rhea" id="RHEA-COMP:11726"/>
        <dbReference type="Rhea" id="RHEA-COMP:11727"/>
        <dbReference type="Rhea" id="RHEA-COMP:11728"/>
        <dbReference type="ChEBI" id="CHEBI:13193"/>
        <dbReference type="ChEBI" id="CHEBI:15378"/>
        <dbReference type="ChEBI" id="CHEBI:17499"/>
        <dbReference type="ChEBI" id="CHEBI:29950"/>
        <dbReference type="ChEBI" id="CHEBI:30616"/>
        <dbReference type="ChEBI" id="CHEBI:33019"/>
        <dbReference type="ChEBI" id="CHEBI:61963"/>
        <dbReference type="ChEBI" id="CHEBI:65315"/>
        <dbReference type="ChEBI" id="CHEBI:87170"/>
        <dbReference type="ChEBI" id="CHEBI:456215"/>
        <dbReference type="EC" id="2.8.1.13"/>
    </reaction>
</comment>
<keyword evidence="13" id="KW-1185">Reference proteome</keyword>
<name>A0ABM9HFM4_9BACT</name>
<dbReference type="EMBL" id="OX336137">
    <property type="protein sequence ID" value="CAI2718805.1"/>
    <property type="molecule type" value="Genomic_DNA"/>
</dbReference>
<keyword evidence="6 9" id="KW-0694">RNA-binding</keyword>
<keyword evidence="9" id="KW-0963">Cytoplasm</keyword>
<reference evidence="12 13" key="1">
    <citation type="submission" date="2022-09" db="EMBL/GenBank/DDBJ databases">
        <authorList>
            <person name="Kop L."/>
        </authorList>
    </citation>
    <scope>NUCLEOTIDE SEQUENCE [LARGE SCALE GENOMIC DNA]</scope>
    <source>
        <strain evidence="12 13">347</strain>
    </source>
</reference>
<proteinExistence type="inferred from homology"/>
<feature type="binding site" evidence="9">
    <location>
        <position position="138"/>
    </location>
    <ligand>
        <name>ATP</name>
        <dbReference type="ChEBI" id="CHEBI:30616"/>
    </ligand>
</feature>
<evidence type="ECO:0000256" key="6">
    <source>
        <dbReference type="ARBA" id="ARBA00022884"/>
    </source>
</evidence>
<dbReference type="HAMAP" id="MF_00144">
    <property type="entry name" value="tRNA_thiouridyl_MnmA"/>
    <property type="match status" value="1"/>
</dbReference>
<organism evidence="12 13">
    <name type="scientific">Nitrospina watsonii</name>
    <dbReference type="NCBI Taxonomy" id="1323948"/>
    <lineage>
        <taxon>Bacteria</taxon>
        <taxon>Pseudomonadati</taxon>
        <taxon>Nitrospinota/Tectimicrobiota group</taxon>
        <taxon>Nitrospinota</taxon>
        <taxon>Nitrospinia</taxon>
        <taxon>Nitrospinales</taxon>
        <taxon>Nitrospinaceae</taxon>
        <taxon>Nitrospina</taxon>
    </lineage>
</organism>
<dbReference type="Proteomes" id="UP001157733">
    <property type="component" value="Chromosome"/>
</dbReference>
<dbReference type="Gene3D" id="2.30.30.280">
    <property type="entry name" value="Adenine nucleotide alpha hydrolases-like domains"/>
    <property type="match status" value="1"/>
</dbReference>
<dbReference type="InterPro" id="IPR014729">
    <property type="entry name" value="Rossmann-like_a/b/a_fold"/>
</dbReference>
<evidence type="ECO:0000256" key="4">
    <source>
        <dbReference type="ARBA" id="ARBA00022741"/>
    </source>
</evidence>
<feature type="active site" description="Cysteine persulfide intermediate" evidence="9">
    <location>
        <position position="212"/>
    </location>
</feature>
<evidence type="ECO:0000256" key="8">
    <source>
        <dbReference type="ARBA" id="ARBA00051542"/>
    </source>
</evidence>
<evidence type="ECO:0000256" key="3">
    <source>
        <dbReference type="ARBA" id="ARBA00022694"/>
    </source>
</evidence>
<evidence type="ECO:0000256" key="1">
    <source>
        <dbReference type="ARBA" id="ARBA00022555"/>
    </source>
</evidence>
<comment type="subcellular location">
    <subcellularLocation>
        <location evidence="9">Cytoplasm</location>
    </subcellularLocation>
</comment>
<keyword evidence="4 9" id="KW-0547">Nucleotide-binding</keyword>
<feature type="site" description="Interaction with tRNA" evidence="9">
    <location>
        <position position="351"/>
    </location>
</feature>
<dbReference type="InterPro" id="IPR004506">
    <property type="entry name" value="MnmA-like"/>
</dbReference>
<dbReference type="SUPFAM" id="SSF52402">
    <property type="entry name" value="Adenine nucleotide alpha hydrolases-like"/>
    <property type="match status" value="1"/>
</dbReference>
<comment type="similarity">
    <text evidence="9">Belongs to the MnmA/TRMU family.</text>
</comment>
<dbReference type="Gene3D" id="2.40.30.10">
    <property type="entry name" value="Translation factors"/>
    <property type="match status" value="1"/>
</dbReference>
<dbReference type="InterPro" id="IPR046884">
    <property type="entry name" value="MnmA-like_central"/>
</dbReference>
<feature type="active site" description="Nucleophile" evidence="9">
    <location>
        <position position="114"/>
    </location>
</feature>
<keyword evidence="3 9" id="KW-0819">tRNA processing</keyword>
<evidence type="ECO:0000256" key="7">
    <source>
        <dbReference type="ARBA" id="ARBA00023157"/>
    </source>
</evidence>
<sequence length="368" mass="41205">MMTELMPVEISADHKVVVAMSGGVDSSVAAALLKEQGFDLVGISLQLWNYSWDTDNRFGTCCSLDDLSDARRVAEGIGIPFYILNLEKEFRRDVVDYFVDEYLKGRTPIPCTACNKKLKFDELMHKAEAYGYDYIATGHYASVVRTEDGRYTVRRGRDASKDQSYFLFNLSQEQLSRLVFPLGDLEKKEVRGLAEKYRLKNVASKAESHEICFIPDNDYAKFIAGEVDAELFRPGDIVTATGEVLGTHKGYPAYTIGQRKGLNLGGLAEPYYVTAIDTVNNEIVVGPKNDLFREEFTVSHVTWQLDHCDAFEAEAQIRYRHQPVACVVTPLPGDRARVQLEHPQPAITPGQSAVFYTDDCIVGGGWIE</sequence>
<feature type="site" description="Interaction with tRNA" evidence="9">
    <location>
        <position position="139"/>
    </location>
</feature>
<dbReference type="InterPro" id="IPR046885">
    <property type="entry name" value="MnmA-like_C"/>
</dbReference>
<evidence type="ECO:0000256" key="2">
    <source>
        <dbReference type="ARBA" id="ARBA00022679"/>
    </source>
</evidence>
<keyword evidence="2 9" id="KW-0808">Transferase</keyword>
<dbReference type="PANTHER" id="PTHR11933:SF5">
    <property type="entry name" value="MITOCHONDRIAL TRNA-SPECIFIC 2-THIOURIDYLASE 1"/>
    <property type="match status" value="1"/>
</dbReference>
<feature type="domain" description="tRNA-specific 2-thiouridylase MnmA-like central" evidence="11">
    <location>
        <begin position="233"/>
        <end position="286"/>
    </location>
</feature>
<evidence type="ECO:0000259" key="11">
    <source>
        <dbReference type="Pfam" id="PF20259"/>
    </source>
</evidence>
<comment type="function">
    <text evidence="9">Catalyzes the 2-thiolation of uridine at the wobble position (U34) of tRNA, leading to the formation of s(2)U34.</text>
</comment>
<dbReference type="PANTHER" id="PTHR11933">
    <property type="entry name" value="TRNA 5-METHYLAMINOMETHYL-2-THIOURIDYLATE -METHYLTRANSFERASE"/>
    <property type="match status" value="1"/>
</dbReference>
<keyword evidence="7" id="KW-1015">Disulfide bond</keyword>
<dbReference type="Pfam" id="PF20259">
    <property type="entry name" value="tRNA_Me_trans_M"/>
    <property type="match status" value="1"/>
</dbReference>
<keyword evidence="1 9" id="KW-0820">tRNA-binding</keyword>
<dbReference type="Pfam" id="PF03054">
    <property type="entry name" value="tRNA_Me_trans"/>
    <property type="match status" value="1"/>
</dbReference>
<feature type="region of interest" description="Interaction with tRNA" evidence="9">
    <location>
        <begin position="161"/>
        <end position="163"/>
    </location>
</feature>
<dbReference type="NCBIfam" id="NF001138">
    <property type="entry name" value="PRK00143.1"/>
    <property type="match status" value="1"/>
</dbReference>
<evidence type="ECO:0000313" key="13">
    <source>
        <dbReference type="Proteomes" id="UP001157733"/>
    </source>
</evidence>
<dbReference type="EC" id="2.8.1.13" evidence="9"/>
<dbReference type="CDD" id="cd01998">
    <property type="entry name" value="MnmA_TRMU-like"/>
    <property type="match status" value="1"/>
</dbReference>
<evidence type="ECO:0000259" key="10">
    <source>
        <dbReference type="Pfam" id="PF20258"/>
    </source>
</evidence>